<evidence type="ECO:0000313" key="4">
    <source>
        <dbReference type="Proteomes" id="UP000035368"/>
    </source>
</evidence>
<dbReference type="GO" id="GO:0016757">
    <property type="term" value="F:glycosyltransferase activity"/>
    <property type="evidence" value="ECO:0007669"/>
    <property type="project" value="UniProtKB-KW"/>
</dbReference>
<dbReference type="RefSeq" id="WP_047241016.1">
    <property type="nucleotide sequence ID" value="NZ_CP011541.1"/>
</dbReference>
<feature type="transmembrane region" description="Helical" evidence="1">
    <location>
        <begin position="912"/>
        <end position="935"/>
    </location>
</feature>
<feature type="transmembrane region" description="Helical" evidence="1">
    <location>
        <begin position="161"/>
        <end position="194"/>
    </location>
</feature>
<dbReference type="InterPro" id="IPR021798">
    <property type="entry name" value="AftD_N"/>
</dbReference>
<feature type="transmembrane region" description="Helical" evidence="1">
    <location>
        <begin position="201"/>
        <end position="224"/>
    </location>
</feature>
<dbReference type="Pfam" id="PF11847">
    <property type="entry name" value="GT-C_AftD"/>
    <property type="match status" value="1"/>
</dbReference>
<keyword evidence="1" id="KW-0472">Membrane</keyword>
<feature type="transmembrane region" description="Helical" evidence="1">
    <location>
        <begin position="299"/>
        <end position="323"/>
    </location>
</feature>
<name>A0A0G3GSQ7_9CORY</name>
<keyword evidence="3" id="KW-0328">Glycosyltransferase</keyword>
<feature type="transmembrane region" description="Helical" evidence="1">
    <location>
        <begin position="87"/>
        <end position="104"/>
    </location>
</feature>
<dbReference type="OrthoDB" id="5242711at2"/>
<evidence type="ECO:0000259" key="2">
    <source>
        <dbReference type="Pfam" id="PF11847"/>
    </source>
</evidence>
<dbReference type="PATRIC" id="fig|1050174.4.peg.2317"/>
<evidence type="ECO:0000256" key="1">
    <source>
        <dbReference type="SAM" id="Phobius"/>
    </source>
</evidence>
<feature type="transmembrane region" description="Helical" evidence="1">
    <location>
        <begin position="367"/>
        <end position="385"/>
    </location>
</feature>
<evidence type="ECO:0000313" key="3">
    <source>
        <dbReference type="EMBL" id="AKK04124.1"/>
    </source>
</evidence>
<feature type="transmembrane region" description="Helical" evidence="1">
    <location>
        <begin position="111"/>
        <end position="134"/>
    </location>
</feature>
<sequence>MRDRHAHLVGWLFLAALCFLQAPGLVFADTKHDLTANPAGFLRHSLHAWTDLFPLGQLQNQAYGYLFPQGLFFLLASPFPDWLAQRAWWTLVLGIGFSGFFILTRRLSASLPAAALGAILYALSPHTLSTLGAISSETWPMMLTPWVLAPLVSKNKPGTAAVAASLLAVAMMGAVNAVATAAACLPALVIFLVWRAWRSGIIWVLGCAAVSAWWLGPLLVLGAYSPPFTDFIESSYVTTRWLSLPEILRGATSWAPFADSERIAGTLLATNPYFVLATSAIAILGLVGLTRADLPLRRAWVLMFLLGVGILGAAHGPAGHFVLELLDGPLAPLRNLHKFDTLVRVPLLLGFTHLLTHIRAPQSPRRAAAFACIVLVACASIAPAWSGRLGPRGGFTQVPDYWVEAASWLNSNARSTRTMVLPATSFARQTWGWTRDEPLQPLLEVPWVVRDAVPLVPPEAIRSLDGIVAHPTPEAMERLGVGIVVIRHDLSPHIDTTALEQAFSNQGFSTHTFGEVSIIELDRNRGMSLSSTPPVRVAGSGESLALIDALFGPHSYELTASGAADIVTDTPLLTTRNYGLVTRAESAPLAKASEGADVRNAVPNYPSHVEPIPVTERGGHVVVSSAASAATAFLGPDPSRSATAAVDKHPETAWYPAPGKQQGEWLELRPDQLIDRPEVTFTTTGAPVVVTISGGGAELNRTAYPHRPVTVQLPADRVDSVRLTLGASATPAGLAEVHLTDHPIERIISLPARSGASAWVMQRLTPDTRLIQREFGVAEDASVLVDAATCHEDAATPGPVATDIVLDGHPVQCGDTQELSAGTHRITTTSRWISLHKPDLQLPPPPTTIADEVPRSEKPQLLNSHRATNPGLRASVGGVPVAPIDVDAAAQGFLIPAGVSGRIELSFAGDSAYRWSLFAGAGVAVLVVLACLVLQRRPRDATPALPPERVPTWCWGAATVFLVAGFPGLLAMVATAAIRRWTIFDRGVLAAAGMALAGMWLAHAPWPSENYAGDQWFSALAGVVSLSAIVLPDVPRIHKTQPQSE</sequence>
<reference evidence="3 4" key="1">
    <citation type="submission" date="2015-05" db="EMBL/GenBank/DDBJ databases">
        <title>Complete genome sequence of Corynebacterium epidermidicanis DSM 45586, isolated from the skin of a dog suffering from pruritus.</title>
        <authorList>
            <person name="Ruckert C."/>
            <person name="Albersmeier A."/>
            <person name="Winkler A."/>
            <person name="Tauch A."/>
        </authorList>
    </citation>
    <scope>NUCLEOTIDE SEQUENCE [LARGE SCALE GENOMIC DNA]</scope>
    <source>
        <strain evidence="3 4">DSM 45586</strain>
    </source>
</reference>
<keyword evidence="3" id="KW-0808">Transferase</keyword>
<dbReference type="Proteomes" id="UP000035368">
    <property type="component" value="Chromosome"/>
</dbReference>
<keyword evidence="1" id="KW-1133">Transmembrane helix</keyword>
<dbReference type="STRING" id="1050174.CEPID_11480"/>
<accession>A0A0G3GSQ7</accession>
<organism evidence="3 4">
    <name type="scientific">Corynebacterium epidermidicanis</name>
    <dbReference type="NCBI Taxonomy" id="1050174"/>
    <lineage>
        <taxon>Bacteria</taxon>
        <taxon>Bacillati</taxon>
        <taxon>Actinomycetota</taxon>
        <taxon>Actinomycetes</taxon>
        <taxon>Mycobacteriales</taxon>
        <taxon>Corynebacteriaceae</taxon>
        <taxon>Corynebacterium</taxon>
    </lineage>
</organism>
<feature type="transmembrane region" description="Helical" evidence="1">
    <location>
        <begin position="273"/>
        <end position="292"/>
    </location>
</feature>
<keyword evidence="1" id="KW-0812">Transmembrane</keyword>
<keyword evidence="4" id="KW-1185">Reference proteome</keyword>
<feature type="transmembrane region" description="Helical" evidence="1">
    <location>
        <begin position="955"/>
        <end position="975"/>
    </location>
</feature>
<feature type="domain" description="Alpha-(1-&gt;3)-arabinofuranosyltransferase N-terminal GT-C" evidence="2">
    <location>
        <begin position="14"/>
        <end position="595"/>
    </location>
</feature>
<proteinExistence type="predicted"/>
<dbReference type="KEGG" id="cei:CEPID_11480"/>
<dbReference type="AlphaFoldDB" id="A0A0G3GSQ7"/>
<dbReference type="EC" id="2.4.2.-" evidence="3"/>
<dbReference type="EMBL" id="CP011541">
    <property type="protein sequence ID" value="AKK04124.1"/>
    <property type="molecule type" value="Genomic_DNA"/>
</dbReference>
<gene>
    <name evidence="3" type="ORF">CEPID_11480</name>
</gene>
<protein>
    <submittedName>
        <fullName evidence="3">Putative DUF3367 family protein</fullName>
        <ecNumber evidence="3">2.4.2.-</ecNumber>
    </submittedName>
</protein>